<dbReference type="EMBL" id="JANCLU010000030">
    <property type="protein sequence ID" value="MCP8940932.1"/>
    <property type="molecule type" value="Genomic_DNA"/>
</dbReference>
<name>A0ABT1LHE6_9HYPH</name>
<dbReference type="PANTHER" id="PTHR22617">
    <property type="entry name" value="CHEMOTAXIS SENSOR HISTIDINE KINASE-RELATED"/>
    <property type="match status" value="1"/>
</dbReference>
<proteinExistence type="predicted"/>
<keyword evidence="3" id="KW-1185">Reference proteome</keyword>
<dbReference type="RefSeq" id="WP_254746240.1">
    <property type="nucleotide sequence ID" value="NZ_JANCLU010000030.1"/>
</dbReference>
<reference evidence="2 3" key="1">
    <citation type="submission" date="2022-07" db="EMBL/GenBank/DDBJ databases">
        <authorList>
            <person name="Li W.-J."/>
            <person name="Deng Q.-Q."/>
        </authorList>
    </citation>
    <scope>NUCLEOTIDE SEQUENCE [LARGE SCALE GENOMIC DNA]</scope>
    <source>
        <strain evidence="2 3">SYSU M60028</strain>
    </source>
</reference>
<comment type="caution">
    <text evidence="2">The sequence shown here is derived from an EMBL/GenBank/DDBJ whole genome shotgun (WGS) entry which is preliminary data.</text>
</comment>
<evidence type="ECO:0000313" key="2">
    <source>
        <dbReference type="EMBL" id="MCP8940932.1"/>
    </source>
</evidence>
<dbReference type="InterPro" id="IPR039315">
    <property type="entry name" value="CheW"/>
</dbReference>
<dbReference type="InterPro" id="IPR036061">
    <property type="entry name" value="CheW-like_dom_sf"/>
</dbReference>
<dbReference type="Gene3D" id="2.30.30.40">
    <property type="entry name" value="SH3 Domains"/>
    <property type="match status" value="1"/>
</dbReference>
<dbReference type="SUPFAM" id="SSF50341">
    <property type="entry name" value="CheW-like"/>
    <property type="match status" value="1"/>
</dbReference>
<accession>A0ABT1LHE6</accession>
<dbReference type="Gene3D" id="2.40.50.180">
    <property type="entry name" value="CheA-289, Domain 4"/>
    <property type="match status" value="1"/>
</dbReference>
<organism evidence="2 3">
    <name type="scientific">Alsobacter ponti</name>
    <dbReference type="NCBI Taxonomy" id="2962936"/>
    <lineage>
        <taxon>Bacteria</taxon>
        <taxon>Pseudomonadati</taxon>
        <taxon>Pseudomonadota</taxon>
        <taxon>Alphaproteobacteria</taxon>
        <taxon>Hyphomicrobiales</taxon>
        <taxon>Alsobacteraceae</taxon>
        <taxon>Alsobacter</taxon>
    </lineage>
</organism>
<evidence type="ECO:0000313" key="3">
    <source>
        <dbReference type="Proteomes" id="UP001205890"/>
    </source>
</evidence>
<feature type="domain" description="CheW-like" evidence="1">
    <location>
        <begin position="18"/>
        <end position="157"/>
    </location>
</feature>
<dbReference type="InterPro" id="IPR002545">
    <property type="entry name" value="CheW-lke_dom"/>
</dbReference>
<dbReference type="Proteomes" id="UP001205890">
    <property type="component" value="Unassembled WGS sequence"/>
</dbReference>
<dbReference type="Pfam" id="PF01584">
    <property type="entry name" value="CheW"/>
    <property type="match status" value="1"/>
</dbReference>
<dbReference type="PANTHER" id="PTHR22617:SF23">
    <property type="entry name" value="CHEMOTAXIS PROTEIN CHEW"/>
    <property type="match status" value="1"/>
</dbReference>
<gene>
    <name evidence="2" type="ORF">NK718_20595</name>
</gene>
<sequence>MSVAPTSTREPGGERVAVTDYVTVFVDGQLFGLPIASVQDVFMRGQMTPVPGAPPEILGLINLRGRVLTALSLRRLLGLADPLAQGAMVVGVEHGGESFGLLVDRVGEVLSLPVSDRRANPGNLDPAWARFARGIYWLPEGLLVVLDIDAALGLGGAPAEPDGAI</sequence>
<evidence type="ECO:0000259" key="1">
    <source>
        <dbReference type="PROSITE" id="PS50851"/>
    </source>
</evidence>
<dbReference type="SMART" id="SM00260">
    <property type="entry name" value="CheW"/>
    <property type="match status" value="1"/>
</dbReference>
<dbReference type="PROSITE" id="PS50851">
    <property type="entry name" value="CHEW"/>
    <property type="match status" value="1"/>
</dbReference>
<protein>
    <submittedName>
        <fullName evidence="2">Chemotaxis protein CheW</fullName>
    </submittedName>
</protein>